<feature type="domain" description="HTH asnC-type" evidence="4">
    <location>
        <begin position="1"/>
        <end position="73"/>
    </location>
</feature>
<dbReference type="SUPFAM" id="SSF54909">
    <property type="entry name" value="Dimeric alpha+beta barrel"/>
    <property type="match status" value="1"/>
</dbReference>
<dbReference type="InterPro" id="IPR011991">
    <property type="entry name" value="ArsR-like_HTH"/>
</dbReference>
<dbReference type="GO" id="GO:0005829">
    <property type="term" value="C:cytosol"/>
    <property type="evidence" value="ECO:0007669"/>
    <property type="project" value="TreeGrafter"/>
</dbReference>
<proteinExistence type="predicted"/>
<dbReference type="EMBL" id="LAZR01002528">
    <property type="protein sequence ID" value="KKN28875.1"/>
    <property type="molecule type" value="Genomic_DNA"/>
</dbReference>
<evidence type="ECO:0000256" key="2">
    <source>
        <dbReference type="ARBA" id="ARBA00023125"/>
    </source>
</evidence>
<protein>
    <recommendedName>
        <fullName evidence="4">HTH asnC-type domain-containing protein</fullName>
    </recommendedName>
</protein>
<dbReference type="PANTHER" id="PTHR30154">
    <property type="entry name" value="LEUCINE-RESPONSIVE REGULATORY PROTEIN"/>
    <property type="match status" value="1"/>
</dbReference>
<dbReference type="GO" id="GO:0043200">
    <property type="term" value="P:response to amino acid"/>
    <property type="evidence" value="ECO:0007669"/>
    <property type="project" value="TreeGrafter"/>
</dbReference>
<evidence type="ECO:0000313" key="5">
    <source>
        <dbReference type="EMBL" id="KKN28875.1"/>
    </source>
</evidence>
<dbReference type="PROSITE" id="PS50956">
    <property type="entry name" value="HTH_ASNC_2"/>
    <property type="match status" value="1"/>
</dbReference>
<keyword evidence="1" id="KW-0805">Transcription regulation</keyword>
<dbReference type="InterPro" id="IPR019887">
    <property type="entry name" value="Tscrpt_reg_AsnC/Lrp_C"/>
</dbReference>
<dbReference type="InterPro" id="IPR036390">
    <property type="entry name" value="WH_DNA-bd_sf"/>
</dbReference>
<accession>A0A0F9PAP0</accession>
<name>A0A0F9PAP0_9ZZZZ</name>
<dbReference type="PANTHER" id="PTHR30154:SF50">
    <property type="entry name" value="TRANSCRIPTIONAL REGULATOR, ASNC FAMILY"/>
    <property type="match status" value="1"/>
</dbReference>
<dbReference type="SUPFAM" id="SSF46785">
    <property type="entry name" value="Winged helix' DNA-binding domain"/>
    <property type="match status" value="1"/>
</dbReference>
<dbReference type="InterPro" id="IPR011008">
    <property type="entry name" value="Dimeric_a/b-barrel"/>
</dbReference>
<dbReference type="GO" id="GO:0043565">
    <property type="term" value="F:sequence-specific DNA binding"/>
    <property type="evidence" value="ECO:0007669"/>
    <property type="project" value="InterPro"/>
</dbReference>
<dbReference type="InterPro" id="IPR019888">
    <property type="entry name" value="Tscrpt_reg_AsnC-like"/>
</dbReference>
<dbReference type="InterPro" id="IPR000485">
    <property type="entry name" value="AsnC-type_HTH_dom"/>
</dbReference>
<dbReference type="Pfam" id="PF13412">
    <property type="entry name" value="HTH_24"/>
    <property type="match status" value="1"/>
</dbReference>
<evidence type="ECO:0000259" key="4">
    <source>
        <dbReference type="PROSITE" id="PS50956"/>
    </source>
</evidence>
<dbReference type="Gene3D" id="1.10.10.10">
    <property type="entry name" value="Winged helix-like DNA-binding domain superfamily/Winged helix DNA-binding domain"/>
    <property type="match status" value="1"/>
</dbReference>
<keyword evidence="2" id="KW-0238">DNA-binding</keyword>
<dbReference type="SMART" id="SM00344">
    <property type="entry name" value="HTH_ASNC"/>
    <property type="match status" value="1"/>
</dbReference>
<gene>
    <name evidence="5" type="ORF">LCGC14_0849840</name>
</gene>
<dbReference type="AlphaFoldDB" id="A0A0F9PAP0"/>
<evidence type="ECO:0000256" key="1">
    <source>
        <dbReference type="ARBA" id="ARBA00023015"/>
    </source>
</evidence>
<dbReference type="Pfam" id="PF01037">
    <property type="entry name" value="AsnC_trans_reg"/>
    <property type="match status" value="1"/>
</dbReference>
<dbReference type="CDD" id="cd00090">
    <property type="entry name" value="HTH_ARSR"/>
    <property type="match status" value="1"/>
</dbReference>
<sequence>MDIVDLKILELLKENSRKSFNDISFEVKKTEATVRRRVKKLVEEGIIKKFTIEYEIDTKQKIYATIKIEPDFKDIKRILRELTIIEEVSNIWRLSGDCGLLLKVDIDSIDKFNPLIEEKISQINGIKIIETCFITDIIR</sequence>
<keyword evidence="3" id="KW-0804">Transcription</keyword>
<reference evidence="5" key="1">
    <citation type="journal article" date="2015" name="Nature">
        <title>Complex archaea that bridge the gap between prokaryotes and eukaryotes.</title>
        <authorList>
            <person name="Spang A."/>
            <person name="Saw J.H."/>
            <person name="Jorgensen S.L."/>
            <person name="Zaremba-Niedzwiedzka K."/>
            <person name="Martijn J."/>
            <person name="Lind A.E."/>
            <person name="van Eijk R."/>
            <person name="Schleper C."/>
            <person name="Guy L."/>
            <person name="Ettema T.J."/>
        </authorList>
    </citation>
    <scope>NUCLEOTIDE SEQUENCE</scope>
</reference>
<dbReference type="InterPro" id="IPR036388">
    <property type="entry name" value="WH-like_DNA-bd_sf"/>
</dbReference>
<dbReference type="PRINTS" id="PR00033">
    <property type="entry name" value="HTHASNC"/>
</dbReference>
<organism evidence="5">
    <name type="scientific">marine sediment metagenome</name>
    <dbReference type="NCBI Taxonomy" id="412755"/>
    <lineage>
        <taxon>unclassified sequences</taxon>
        <taxon>metagenomes</taxon>
        <taxon>ecological metagenomes</taxon>
    </lineage>
</organism>
<evidence type="ECO:0000256" key="3">
    <source>
        <dbReference type="ARBA" id="ARBA00023163"/>
    </source>
</evidence>
<dbReference type="Gene3D" id="3.30.70.920">
    <property type="match status" value="1"/>
</dbReference>
<comment type="caution">
    <text evidence="5">The sequence shown here is derived from an EMBL/GenBank/DDBJ whole genome shotgun (WGS) entry which is preliminary data.</text>
</comment>